<sequence length="171" mass="17885">MTAINAAVTVVILAIVLVRQFVPRQVRARPLIWVAVLLVLGVAPPGPAPATATGIALLVASLAVSAALAVPRATSMRLWLDEHGAAWRRGSVGTLWWWLAAIAVRIGFAAGGQLLFGEPERAGSLWLGLAVTLGVQQLVLTKRVRALGGPARIGGPSGTRPPRSALARPHR</sequence>
<protein>
    <recommendedName>
        <fullName evidence="5">DUF1453 domain-containing protein</fullName>
    </recommendedName>
</protein>
<evidence type="ECO:0000256" key="1">
    <source>
        <dbReference type="SAM" id="MobiDB-lite"/>
    </source>
</evidence>
<accession>A0A8J4AFK7</accession>
<feature type="region of interest" description="Disordered" evidence="1">
    <location>
        <begin position="150"/>
        <end position="171"/>
    </location>
</feature>
<feature type="transmembrane region" description="Helical" evidence="2">
    <location>
        <begin position="95"/>
        <end position="116"/>
    </location>
</feature>
<comment type="caution">
    <text evidence="3">The sequence shown here is derived from an EMBL/GenBank/DDBJ whole genome shotgun (WGS) entry which is preliminary data.</text>
</comment>
<dbReference type="EMBL" id="BOPO01000076">
    <property type="protein sequence ID" value="GIL28685.1"/>
    <property type="molecule type" value="Genomic_DNA"/>
</dbReference>
<keyword evidence="2" id="KW-1133">Transmembrane helix</keyword>
<evidence type="ECO:0000256" key="2">
    <source>
        <dbReference type="SAM" id="Phobius"/>
    </source>
</evidence>
<dbReference type="AlphaFoldDB" id="A0A8J4AFK7"/>
<dbReference type="RefSeq" id="WP_207126398.1">
    <property type="nucleotide sequence ID" value="NZ_BOPO01000076.1"/>
</dbReference>
<keyword evidence="2" id="KW-0812">Transmembrane</keyword>
<reference evidence="4" key="1">
    <citation type="journal article" date="2021" name="Int. J. Syst. Evol. Microbiol.">
        <title>Actinocatenispora comari sp. nov., an endophytic actinomycete isolated from aerial parts of Comarum salesowianum.</title>
        <authorList>
            <person name="Oyunbileg N."/>
            <person name="Iizaka Y."/>
            <person name="Hamada M."/>
            <person name="Davaapurev B.O."/>
            <person name="Fukumoto A."/>
            <person name="Tsetseg B."/>
            <person name="Kato F."/>
            <person name="Tamura T."/>
            <person name="Batkhuu J."/>
            <person name="Anzai Y."/>
        </authorList>
    </citation>
    <scope>NUCLEOTIDE SEQUENCE [LARGE SCALE GENOMIC DNA]</scope>
    <source>
        <strain evidence="4">NUM-2625</strain>
    </source>
</reference>
<organism evidence="3 4">
    <name type="scientific">Actinocatenispora comari</name>
    <dbReference type="NCBI Taxonomy" id="2807577"/>
    <lineage>
        <taxon>Bacteria</taxon>
        <taxon>Bacillati</taxon>
        <taxon>Actinomycetota</taxon>
        <taxon>Actinomycetes</taxon>
        <taxon>Micromonosporales</taxon>
        <taxon>Micromonosporaceae</taxon>
        <taxon>Actinocatenispora</taxon>
    </lineage>
</organism>
<dbReference type="Proteomes" id="UP000614996">
    <property type="component" value="Unassembled WGS sequence"/>
</dbReference>
<name>A0A8J4AFK7_9ACTN</name>
<feature type="transmembrane region" description="Helical" evidence="2">
    <location>
        <begin position="122"/>
        <end position="140"/>
    </location>
</feature>
<gene>
    <name evidence="3" type="ORF">NUM_39390</name>
</gene>
<keyword evidence="4" id="KW-1185">Reference proteome</keyword>
<keyword evidence="2" id="KW-0472">Membrane</keyword>
<feature type="transmembrane region" description="Helical" evidence="2">
    <location>
        <begin position="52"/>
        <end position="74"/>
    </location>
</feature>
<evidence type="ECO:0000313" key="4">
    <source>
        <dbReference type="Proteomes" id="UP000614996"/>
    </source>
</evidence>
<proteinExistence type="predicted"/>
<evidence type="ECO:0008006" key="5">
    <source>
        <dbReference type="Google" id="ProtNLM"/>
    </source>
</evidence>
<evidence type="ECO:0000313" key="3">
    <source>
        <dbReference type="EMBL" id="GIL28685.1"/>
    </source>
</evidence>